<keyword evidence="5" id="KW-1185">Reference proteome</keyword>
<dbReference type="GO" id="GO:0016055">
    <property type="term" value="P:Wnt signaling pathway"/>
    <property type="evidence" value="ECO:0007669"/>
    <property type="project" value="UniProtKB-KW"/>
</dbReference>
<proteinExistence type="predicted"/>
<dbReference type="Proteomes" id="UP001530315">
    <property type="component" value="Unassembled WGS sequence"/>
</dbReference>
<evidence type="ECO:0000256" key="2">
    <source>
        <dbReference type="SAM" id="MobiDB-lite"/>
    </source>
</evidence>
<organism evidence="4 5">
    <name type="scientific">Stephanodiscus triporus</name>
    <dbReference type="NCBI Taxonomy" id="2934178"/>
    <lineage>
        <taxon>Eukaryota</taxon>
        <taxon>Sar</taxon>
        <taxon>Stramenopiles</taxon>
        <taxon>Ochrophyta</taxon>
        <taxon>Bacillariophyta</taxon>
        <taxon>Coscinodiscophyceae</taxon>
        <taxon>Thalassiosirophycidae</taxon>
        <taxon>Stephanodiscales</taxon>
        <taxon>Stephanodiscaceae</taxon>
        <taxon>Stephanodiscus</taxon>
    </lineage>
</organism>
<protein>
    <recommendedName>
        <fullName evidence="3">DIX domain-containing protein</fullName>
    </recommendedName>
</protein>
<evidence type="ECO:0000313" key="4">
    <source>
        <dbReference type="EMBL" id="KAL3771684.1"/>
    </source>
</evidence>
<keyword evidence="1" id="KW-0879">Wnt signaling pathway</keyword>
<sequence>MATIRYFLPEDGDNEETPNVFLAPKPSRPGYPPLLRQVKGSFPLPGSYHFRFKSPIVPGTDRDKYAVAVWMDCIDESEPVPLWQNSIIAKVTRISLGDDEGDEDFAGEGFTREESNVSIASGNSVPPKTVTEPHSTLSLNSSADDSLLGAFDEPLAPAPAAASAASSTYSSANNLLDVDNHTPAPTSGGSLLDMDHLGSAGGYRSSGANTPTSEHHDLLNMMSAPMPTQPRPTLPTQGGAMPAQQRQQPMQPARPPQQMGVQYSMQYPPQGQYAAQGISHMPAPQQPRNMQNGATVNKNGNKNAFDKFSGSSLDPLGGLNWNMK</sequence>
<feature type="region of interest" description="Disordered" evidence="2">
    <location>
        <begin position="98"/>
        <end position="141"/>
    </location>
</feature>
<name>A0ABD3N6J3_9STRA</name>
<feature type="region of interest" description="Disordered" evidence="2">
    <location>
        <begin position="176"/>
        <end position="257"/>
    </location>
</feature>
<comment type="caution">
    <text evidence="4">The sequence shown here is derived from an EMBL/GenBank/DDBJ whole genome shotgun (WGS) entry which is preliminary data.</text>
</comment>
<dbReference type="SUPFAM" id="SSF54236">
    <property type="entry name" value="Ubiquitin-like"/>
    <property type="match status" value="1"/>
</dbReference>
<accession>A0ABD3N6J3</accession>
<dbReference type="InterPro" id="IPR001158">
    <property type="entry name" value="DIX"/>
</dbReference>
<feature type="compositionally biased region" description="Low complexity" evidence="2">
    <location>
        <begin position="237"/>
        <end position="257"/>
    </location>
</feature>
<dbReference type="Pfam" id="PF00778">
    <property type="entry name" value="DIX"/>
    <property type="match status" value="1"/>
</dbReference>
<feature type="compositionally biased region" description="Polar residues" evidence="2">
    <location>
        <begin position="116"/>
        <end position="126"/>
    </location>
</feature>
<dbReference type="AlphaFoldDB" id="A0ABD3N6J3"/>
<dbReference type="PANTHER" id="PTHR42509">
    <property type="entry name" value="DIX DOMAIN-CONTAINING PROTEIN"/>
    <property type="match status" value="1"/>
</dbReference>
<gene>
    <name evidence="4" type="ORF">ACHAW5_005936</name>
</gene>
<reference evidence="4 5" key="1">
    <citation type="submission" date="2024-10" db="EMBL/GenBank/DDBJ databases">
        <title>Updated reference genomes for cyclostephanoid diatoms.</title>
        <authorList>
            <person name="Roberts W.R."/>
            <person name="Alverson A.J."/>
        </authorList>
    </citation>
    <scope>NUCLEOTIDE SEQUENCE [LARGE SCALE GENOMIC DNA]</scope>
    <source>
        <strain evidence="4 5">AJA276-08</strain>
    </source>
</reference>
<evidence type="ECO:0000313" key="5">
    <source>
        <dbReference type="Proteomes" id="UP001530315"/>
    </source>
</evidence>
<dbReference type="PANTHER" id="PTHR42509:SF1">
    <property type="entry name" value="DIX DOMAIN-CONTAINING PROTEIN"/>
    <property type="match status" value="1"/>
</dbReference>
<dbReference type="EMBL" id="JALLAZ020001598">
    <property type="protein sequence ID" value="KAL3771684.1"/>
    <property type="molecule type" value="Genomic_DNA"/>
</dbReference>
<dbReference type="Gene3D" id="2.40.240.130">
    <property type="match status" value="1"/>
</dbReference>
<dbReference type="InterPro" id="IPR029071">
    <property type="entry name" value="Ubiquitin-like_domsf"/>
</dbReference>
<dbReference type="InterPro" id="IPR038207">
    <property type="entry name" value="DIX_dom_sf"/>
</dbReference>
<feature type="region of interest" description="Disordered" evidence="2">
    <location>
        <begin position="296"/>
        <end position="324"/>
    </location>
</feature>
<feature type="domain" description="DIX" evidence="3">
    <location>
        <begin position="13"/>
        <end position="91"/>
    </location>
</feature>
<evidence type="ECO:0000256" key="1">
    <source>
        <dbReference type="ARBA" id="ARBA00022687"/>
    </source>
</evidence>
<evidence type="ECO:0000259" key="3">
    <source>
        <dbReference type="Pfam" id="PF00778"/>
    </source>
</evidence>